<evidence type="ECO:0000256" key="1">
    <source>
        <dbReference type="SAM" id="Phobius"/>
    </source>
</evidence>
<proteinExistence type="predicted"/>
<keyword evidence="3" id="KW-1185">Reference proteome</keyword>
<evidence type="ECO:0000313" key="2">
    <source>
        <dbReference type="EMBL" id="ADB34141.1"/>
    </source>
</evidence>
<keyword evidence="1" id="KW-0812">Transmembrane</keyword>
<dbReference type="HOGENOM" id="CLU_2206581_0_0_11"/>
<dbReference type="Proteomes" id="UP000007967">
    <property type="component" value="Chromosome"/>
</dbReference>
<protein>
    <submittedName>
        <fullName evidence="2">Uncharacterized protein</fullName>
    </submittedName>
</protein>
<evidence type="ECO:0000313" key="3">
    <source>
        <dbReference type="Proteomes" id="UP000007967"/>
    </source>
</evidence>
<dbReference type="EMBL" id="CP001736">
    <property type="protein sequence ID" value="ADB34141.1"/>
    <property type="molecule type" value="Genomic_DNA"/>
</dbReference>
<dbReference type="KEGG" id="kfl:Kfla_5125"/>
<sequence>MDERVEQGGAAAAVGVGGAAGVVRRLFDINTITGPRVPRWFLWTLARLGLLVVGNVIGRILWELVTGEPAGDRGLVERVVCNAYLWACLVATGVYALYDRRQRTGTD</sequence>
<accession>D2Q3L8</accession>
<keyword evidence="1" id="KW-0472">Membrane</keyword>
<reference evidence="3" key="1">
    <citation type="submission" date="2009-09" db="EMBL/GenBank/DDBJ databases">
        <title>The complete genome of Kribbella flavida DSM 17836.</title>
        <authorList>
            <consortium name="US DOE Joint Genome Institute (JGI-PGF)"/>
            <person name="Lucas S."/>
            <person name="Copeland A."/>
            <person name="Lapidus A."/>
            <person name="Glavina del Rio T."/>
            <person name="Dalin E."/>
            <person name="Tice H."/>
            <person name="Bruce D."/>
            <person name="Goodwin L."/>
            <person name="Pitluck S."/>
            <person name="Kyrpides N."/>
            <person name="Mavromatis K."/>
            <person name="Ivanova N."/>
            <person name="Saunders E."/>
            <person name="Brettin T."/>
            <person name="Detter J.C."/>
            <person name="Han C."/>
            <person name="Larimer F."/>
            <person name="Land M."/>
            <person name="Hauser L."/>
            <person name="Markowitz V."/>
            <person name="Cheng J.-F."/>
            <person name="Hugenholtz P."/>
            <person name="Woyke T."/>
            <person name="Wu D."/>
            <person name="Pukall R."/>
            <person name="Klenk H.-P."/>
            <person name="Eisen J.A."/>
        </authorList>
    </citation>
    <scope>NUCLEOTIDE SEQUENCE [LARGE SCALE GENOMIC DNA]</scope>
    <source>
        <strain evidence="3">DSM 17836 / JCM 10339 / NBRC 14399</strain>
    </source>
</reference>
<dbReference type="RefSeq" id="WP_012922695.1">
    <property type="nucleotide sequence ID" value="NC_013729.1"/>
</dbReference>
<name>D2Q3L8_KRIFD</name>
<reference evidence="2 3" key="2">
    <citation type="journal article" date="2010" name="Stand. Genomic Sci.">
        <title>Complete genome sequence of Kribbella flavida type strain (IFO 14399).</title>
        <authorList>
            <person name="Pukall R."/>
            <person name="Lapidus A."/>
            <person name="Glavina Del Rio T."/>
            <person name="Copeland A."/>
            <person name="Tice H."/>
            <person name="Cheng J.-F."/>
            <person name="Lucas S."/>
            <person name="Chen F."/>
            <person name="Nolan M."/>
            <person name="LaButti K."/>
            <person name="Pati A."/>
            <person name="Ivanova N."/>
            <person name="Mavrommatis K."/>
            <person name="Mikhailova N."/>
            <person name="Pitluck S."/>
            <person name="Bruce D."/>
            <person name="Goodwin L."/>
            <person name="Land M."/>
            <person name="Hauser L."/>
            <person name="Chang Y.-J."/>
            <person name="Jeffries C.D."/>
            <person name="Chen A."/>
            <person name="Palaniappan K."/>
            <person name="Chain P."/>
            <person name="Rohde M."/>
            <person name="Goeker M."/>
            <person name="Bristow J."/>
            <person name="Eisen J.A."/>
            <person name="Markowitz V."/>
            <person name="Hugenholtz P."/>
            <person name="Kyrpides N.C."/>
            <person name="Klenk H.-P."/>
            <person name="Brettin T."/>
        </authorList>
    </citation>
    <scope>NUCLEOTIDE SEQUENCE [LARGE SCALE GENOMIC DNA]</scope>
    <source>
        <strain evidence="3">DSM 17836 / JCM 10339 / NBRC 14399</strain>
    </source>
</reference>
<dbReference type="OrthoDB" id="3831183at2"/>
<gene>
    <name evidence="2" type="ordered locus">Kfla_5125</name>
</gene>
<feature type="transmembrane region" description="Helical" evidence="1">
    <location>
        <begin position="82"/>
        <end position="98"/>
    </location>
</feature>
<feature type="transmembrane region" description="Helical" evidence="1">
    <location>
        <begin position="40"/>
        <end position="62"/>
    </location>
</feature>
<keyword evidence="1" id="KW-1133">Transmembrane helix</keyword>
<dbReference type="AlphaFoldDB" id="D2Q3L8"/>
<organism evidence="2 3">
    <name type="scientific">Kribbella flavida (strain DSM 17836 / JCM 10339 / NBRC 14399)</name>
    <dbReference type="NCBI Taxonomy" id="479435"/>
    <lineage>
        <taxon>Bacteria</taxon>
        <taxon>Bacillati</taxon>
        <taxon>Actinomycetota</taxon>
        <taxon>Actinomycetes</taxon>
        <taxon>Propionibacteriales</taxon>
        <taxon>Kribbellaceae</taxon>
        <taxon>Kribbella</taxon>
    </lineage>
</organism>